<dbReference type="PROSITE" id="PS50092">
    <property type="entry name" value="TSP1"/>
    <property type="match status" value="1"/>
</dbReference>
<protein>
    <recommendedName>
        <fullName evidence="6">CCN family member 1</fullName>
    </recommendedName>
    <alternativeName>
        <fullName evidence="8">Cellular communication network factor 1</fullName>
    </alternativeName>
    <alternativeName>
        <fullName evidence="7">Protein CYR61</fullName>
    </alternativeName>
</protein>
<dbReference type="AlphaFoldDB" id="A0AAV2JU50"/>
<dbReference type="GO" id="GO:0005178">
    <property type="term" value="F:integrin binding"/>
    <property type="evidence" value="ECO:0007669"/>
    <property type="project" value="TreeGrafter"/>
</dbReference>
<keyword evidence="3 10" id="KW-0732">Signal</keyword>
<proteinExistence type="inferred from homology"/>
<comment type="similarity">
    <text evidence="1">Belongs to the CCN family.</text>
</comment>
<dbReference type="Gene3D" id="2.10.70.10">
    <property type="entry name" value="Complement Module, domain 1"/>
    <property type="match status" value="1"/>
</dbReference>
<dbReference type="Pfam" id="PF00219">
    <property type="entry name" value="IGFBP"/>
    <property type="match status" value="1"/>
</dbReference>
<feature type="chain" id="PRO_5043516990" description="CCN family member 1" evidence="10">
    <location>
        <begin position="18"/>
        <end position="349"/>
    </location>
</feature>
<dbReference type="PROSITE" id="PS01208">
    <property type="entry name" value="VWFC_1"/>
    <property type="match status" value="1"/>
</dbReference>
<evidence type="ECO:0000256" key="4">
    <source>
        <dbReference type="ARBA" id="ARBA00023157"/>
    </source>
</evidence>
<evidence type="ECO:0000313" key="15">
    <source>
        <dbReference type="Proteomes" id="UP001497482"/>
    </source>
</evidence>
<evidence type="ECO:0000256" key="2">
    <source>
        <dbReference type="ARBA" id="ARBA00022553"/>
    </source>
</evidence>
<dbReference type="InterPro" id="IPR000867">
    <property type="entry name" value="IGFBP-like"/>
</dbReference>
<gene>
    <name evidence="14" type="ORF">KC01_LOCUS11145</name>
</gene>
<dbReference type="GO" id="GO:0007155">
    <property type="term" value="P:cell adhesion"/>
    <property type="evidence" value="ECO:0007669"/>
    <property type="project" value="TreeGrafter"/>
</dbReference>
<evidence type="ECO:0000256" key="5">
    <source>
        <dbReference type="ARBA" id="ARBA00023183"/>
    </source>
</evidence>
<dbReference type="InterPro" id="IPR050941">
    <property type="entry name" value="CCN"/>
</dbReference>
<dbReference type="InterPro" id="IPR000884">
    <property type="entry name" value="TSP1_rpt"/>
</dbReference>
<dbReference type="SMART" id="SM00214">
    <property type="entry name" value="VWC"/>
    <property type="match status" value="1"/>
</dbReference>
<evidence type="ECO:0000256" key="3">
    <source>
        <dbReference type="ARBA" id="ARBA00022729"/>
    </source>
</evidence>
<dbReference type="PROSITE" id="PS01225">
    <property type="entry name" value="CTCK_2"/>
    <property type="match status" value="1"/>
</dbReference>
<evidence type="ECO:0000256" key="7">
    <source>
        <dbReference type="ARBA" id="ARBA00042204"/>
    </source>
</evidence>
<dbReference type="GO" id="GO:0030335">
    <property type="term" value="P:positive regulation of cell migration"/>
    <property type="evidence" value="ECO:0007669"/>
    <property type="project" value="TreeGrafter"/>
</dbReference>
<dbReference type="GO" id="GO:0005615">
    <property type="term" value="C:extracellular space"/>
    <property type="evidence" value="ECO:0007669"/>
    <property type="project" value="TreeGrafter"/>
</dbReference>
<feature type="domain" description="VWFC" evidence="12">
    <location>
        <begin position="90"/>
        <end position="156"/>
    </location>
</feature>
<dbReference type="Proteomes" id="UP001497482">
    <property type="component" value="Chromosome 14"/>
</dbReference>
<dbReference type="InterPro" id="IPR043973">
    <property type="entry name" value="TSP1_CCN"/>
</dbReference>
<dbReference type="PANTHER" id="PTHR11348:SF18">
    <property type="entry name" value="CCN FAMILY MEMBER 1"/>
    <property type="match status" value="1"/>
</dbReference>
<comment type="caution">
    <text evidence="9">Lacks conserved residue(s) required for the propagation of feature annotation.</text>
</comment>
<dbReference type="SMART" id="SM00121">
    <property type="entry name" value="IB"/>
    <property type="match status" value="1"/>
</dbReference>
<dbReference type="InterPro" id="IPR036383">
    <property type="entry name" value="TSP1_rpt_sf"/>
</dbReference>
<dbReference type="PROSITE" id="PS51323">
    <property type="entry name" value="IGFBP_N_2"/>
    <property type="match status" value="1"/>
</dbReference>
<dbReference type="Pfam" id="PF00093">
    <property type="entry name" value="VWC"/>
    <property type="match status" value="1"/>
</dbReference>
<dbReference type="InterPro" id="IPR001007">
    <property type="entry name" value="VWF_dom"/>
</dbReference>
<dbReference type="Pfam" id="PF19035">
    <property type="entry name" value="TSP1_CCN"/>
    <property type="match status" value="1"/>
</dbReference>
<organism evidence="14 15">
    <name type="scientific">Knipowitschia caucasica</name>
    <name type="common">Caucasian dwarf goby</name>
    <name type="synonym">Pomatoschistus caucasicus</name>
    <dbReference type="NCBI Taxonomy" id="637954"/>
    <lineage>
        <taxon>Eukaryota</taxon>
        <taxon>Metazoa</taxon>
        <taxon>Chordata</taxon>
        <taxon>Craniata</taxon>
        <taxon>Vertebrata</taxon>
        <taxon>Euteleostomi</taxon>
        <taxon>Actinopterygii</taxon>
        <taxon>Neopterygii</taxon>
        <taxon>Teleostei</taxon>
        <taxon>Neoteleostei</taxon>
        <taxon>Acanthomorphata</taxon>
        <taxon>Gobiaria</taxon>
        <taxon>Gobiiformes</taxon>
        <taxon>Gobioidei</taxon>
        <taxon>Gobiidae</taxon>
        <taxon>Gobiinae</taxon>
        <taxon>Knipowitschia</taxon>
    </lineage>
</organism>
<dbReference type="InterPro" id="IPR006207">
    <property type="entry name" value="Cys_knot_C"/>
</dbReference>
<evidence type="ECO:0000256" key="9">
    <source>
        <dbReference type="PROSITE-ProRule" id="PRU00039"/>
    </source>
</evidence>
<feature type="signal peptide" evidence="10">
    <location>
        <begin position="1"/>
        <end position="17"/>
    </location>
</feature>
<feature type="domain" description="CTCK" evidence="11">
    <location>
        <begin position="264"/>
        <end position="317"/>
    </location>
</feature>
<dbReference type="SUPFAM" id="SSF57603">
    <property type="entry name" value="FnI-like domain"/>
    <property type="match status" value="1"/>
</dbReference>
<evidence type="ECO:0000256" key="8">
    <source>
        <dbReference type="ARBA" id="ARBA00042351"/>
    </source>
</evidence>
<evidence type="ECO:0000259" key="12">
    <source>
        <dbReference type="PROSITE" id="PS50184"/>
    </source>
</evidence>
<keyword evidence="5" id="KW-0340">Growth factor binding</keyword>
<keyword evidence="4" id="KW-1015">Disulfide bond</keyword>
<dbReference type="PROSITE" id="PS50184">
    <property type="entry name" value="VWFC_2"/>
    <property type="match status" value="1"/>
</dbReference>
<evidence type="ECO:0000313" key="14">
    <source>
        <dbReference type="EMBL" id="CAL1580278.1"/>
    </source>
</evidence>
<dbReference type="GO" id="GO:0008201">
    <property type="term" value="F:heparin binding"/>
    <property type="evidence" value="ECO:0007669"/>
    <property type="project" value="TreeGrafter"/>
</dbReference>
<dbReference type="SUPFAM" id="SSF57184">
    <property type="entry name" value="Growth factor receptor domain"/>
    <property type="match status" value="1"/>
</dbReference>
<evidence type="ECO:0000256" key="6">
    <source>
        <dbReference type="ARBA" id="ARBA00039941"/>
    </source>
</evidence>
<evidence type="ECO:0000256" key="10">
    <source>
        <dbReference type="SAM" id="SignalP"/>
    </source>
</evidence>
<dbReference type="InterPro" id="IPR009030">
    <property type="entry name" value="Growth_fac_rcpt_cys_sf"/>
</dbReference>
<feature type="domain" description="IGFBP N-terminal" evidence="13">
    <location>
        <begin position="15"/>
        <end position="86"/>
    </location>
</feature>
<dbReference type="Gene3D" id="2.20.100.10">
    <property type="entry name" value="Thrombospondin type-1 (TSP1) repeat"/>
    <property type="match status" value="1"/>
</dbReference>
<keyword evidence="15" id="KW-1185">Reference proteome</keyword>
<dbReference type="PANTHER" id="PTHR11348">
    <property type="entry name" value="CONNECTIVE TISSUE GROWTH FACTOR-RELATED"/>
    <property type="match status" value="1"/>
</dbReference>
<keyword evidence="2" id="KW-0597">Phosphoprotein</keyword>
<dbReference type="GO" id="GO:0031012">
    <property type="term" value="C:extracellular matrix"/>
    <property type="evidence" value="ECO:0007669"/>
    <property type="project" value="TreeGrafter"/>
</dbReference>
<evidence type="ECO:0000259" key="11">
    <source>
        <dbReference type="PROSITE" id="PS01225"/>
    </source>
</evidence>
<reference evidence="14 15" key="1">
    <citation type="submission" date="2024-04" db="EMBL/GenBank/DDBJ databases">
        <authorList>
            <person name="Waldvogel A.-M."/>
            <person name="Schoenle A."/>
        </authorList>
    </citation>
    <scope>NUCLEOTIDE SEQUENCE [LARGE SCALE GENOMIC DNA]</scope>
</reference>
<dbReference type="GO" id="GO:0019838">
    <property type="term" value="F:growth factor binding"/>
    <property type="evidence" value="ECO:0007669"/>
    <property type="project" value="UniProtKB-KW"/>
</dbReference>
<dbReference type="SMART" id="SM00041">
    <property type="entry name" value="CT"/>
    <property type="match status" value="1"/>
</dbReference>
<dbReference type="GO" id="GO:0045597">
    <property type="term" value="P:positive regulation of cell differentiation"/>
    <property type="evidence" value="ECO:0007669"/>
    <property type="project" value="TreeGrafter"/>
</dbReference>
<dbReference type="SMART" id="SM00209">
    <property type="entry name" value="TSP1"/>
    <property type="match status" value="1"/>
</dbReference>
<evidence type="ECO:0000259" key="13">
    <source>
        <dbReference type="PROSITE" id="PS51323"/>
    </source>
</evidence>
<sequence length="349" mass="39237">MWTVLIFVIFDIALASSSCPPCLCPPGGQLCPAGVSIVLDDCGCCQVCAGQLNEDCSKTKPCDHIKGLECNFGLQYGADKGICRARSNGQTCDYNKKIYQNGETFRPSCGQQCTCFDGAVGCVSLCPHQLPLPKERCPHQTLVKVPGQCCEQLVCPEDMKRIKKYRRKQRISEDFIYSDKNLATMWTENSSGFRTFSLEDTAAFNCVAQTTEWSPCSRSCATGVSTRLTSSRETQCKIVTETRICEVRPCDQMMPQKLKRRQKCQEMQTPSRPVRISFDGCRSVRRLLVRFCGSCVDGRCCRPHRTLTEPVPFRCKNRDTMIQQRMDLLLKQRFDFSAAPSQQGWSKGL</sequence>
<evidence type="ECO:0000256" key="1">
    <source>
        <dbReference type="ARBA" id="ARBA00008125"/>
    </source>
</evidence>
<name>A0AAV2JU50_KNICA</name>
<dbReference type="GO" id="GO:0007165">
    <property type="term" value="P:signal transduction"/>
    <property type="evidence" value="ECO:0007669"/>
    <property type="project" value="InterPro"/>
</dbReference>
<accession>A0AAV2JU50</accession>
<dbReference type="EMBL" id="OZ035836">
    <property type="protein sequence ID" value="CAL1580278.1"/>
    <property type="molecule type" value="Genomic_DNA"/>
</dbReference>